<evidence type="ECO:0000313" key="3">
    <source>
        <dbReference type="Proteomes" id="UP000077202"/>
    </source>
</evidence>
<feature type="coiled-coil region" evidence="1">
    <location>
        <begin position="149"/>
        <end position="197"/>
    </location>
</feature>
<accession>A0A176VDL4</accession>
<name>A0A176VDL4_MARPO</name>
<dbReference type="AlphaFoldDB" id="A0A176VDL4"/>
<dbReference type="Proteomes" id="UP000077202">
    <property type="component" value="Unassembled WGS sequence"/>
</dbReference>
<evidence type="ECO:0000313" key="2">
    <source>
        <dbReference type="EMBL" id="OAE18949.1"/>
    </source>
</evidence>
<organism evidence="2 3">
    <name type="scientific">Marchantia polymorpha subsp. ruderalis</name>
    <dbReference type="NCBI Taxonomy" id="1480154"/>
    <lineage>
        <taxon>Eukaryota</taxon>
        <taxon>Viridiplantae</taxon>
        <taxon>Streptophyta</taxon>
        <taxon>Embryophyta</taxon>
        <taxon>Marchantiophyta</taxon>
        <taxon>Marchantiopsida</taxon>
        <taxon>Marchantiidae</taxon>
        <taxon>Marchantiales</taxon>
        <taxon>Marchantiaceae</taxon>
        <taxon>Marchantia</taxon>
    </lineage>
</organism>
<evidence type="ECO:0000256" key="1">
    <source>
        <dbReference type="SAM" id="Coils"/>
    </source>
</evidence>
<dbReference type="EMBL" id="LVLJ01003973">
    <property type="protein sequence ID" value="OAE18949.1"/>
    <property type="molecule type" value="Genomic_DNA"/>
</dbReference>
<proteinExistence type="predicted"/>
<keyword evidence="1" id="KW-0175">Coiled coil</keyword>
<reference evidence="2" key="1">
    <citation type="submission" date="2016-03" db="EMBL/GenBank/DDBJ databases">
        <title>Mechanisms controlling the formation of the plant cell surface in tip-growing cells are functionally conserved among land plants.</title>
        <authorList>
            <person name="Honkanen S."/>
            <person name="Jones V.A."/>
            <person name="Morieri G."/>
            <person name="Champion C."/>
            <person name="Hetherington A.J."/>
            <person name="Kelly S."/>
            <person name="Saint-Marcoux D."/>
            <person name="Proust H."/>
            <person name="Prescott H."/>
            <person name="Dolan L."/>
        </authorList>
    </citation>
    <scope>NUCLEOTIDE SEQUENCE [LARGE SCALE GENOMIC DNA]</scope>
    <source>
        <tissue evidence="2">Whole gametophyte</tissue>
    </source>
</reference>
<sequence>MNPGKFVRDVEVDTDIDEVPAITTSDRLRIEEEHRGAHASKNPTWVGFATPLKMLAGHGVEAAAEEAVRPSARESPRIWSAREIMESKDDTPLEKEEVQSVRGTPTGVLCEQVVPLLRYLDRKATKYGDPRQGGSYVELTDSNVEQIQIRNLADELVRKTQALEQSEAARRVDEELLGRLQSQCKEMRAQRAAAELLLAEVEGHNRRAADRTWEELVARVGRCLRDYAHWEVATRERVTLRELEMRATALMAGDRRSRQRVAKRLEAFMSMSRDVVANLKVEVTEVLRRLRLRRRADEWTGRE</sequence>
<comment type="caution">
    <text evidence="2">The sequence shown here is derived from an EMBL/GenBank/DDBJ whole genome shotgun (WGS) entry which is preliminary data.</text>
</comment>
<protein>
    <submittedName>
        <fullName evidence="2">Uncharacterized protein</fullName>
    </submittedName>
</protein>
<gene>
    <name evidence="2" type="ORF">AXG93_1976s1560</name>
</gene>
<keyword evidence="3" id="KW-1185">Reference proteome</keyword>